<accession>A0A164AF91</accession>
<dbReference type="GO" id="GO:0016491">
    <property type="term" value="F:oxidoreductase activity"/>
    <property type="evidence" value="ECO:0007669"/>
    <property type="project" value="UniProtKB-KW"/>
</dbReference>
<reference evidence="4 5" key="1">
    <citation type="submission" date="2016-03" db="EMBL/GenBank/DDBJ databases">
        <title>Microsymbionts genomes from the relict species Vavilovia formosa (Stev.) Fed.</title>
        <authorList>
            <person name="Kopat V."/>
            <person name="Chirak E."/>
            <person name="Kimeklis A."/>
            <person name="Andronov E."/>
        </authorList>
    </citation>
    <scope>NUCLEOTIDE SEQUENCE [LARGE SCALE GENOMIC DNA]</scope>
    <source>
        <strain evidence="4 5">Vaf07</strain>
    </source>
</reference>
<dbReference type="SMART" id="SM01008">
    <property type="entry name" value="Ald_Xan_dh_C"/>
    <property type="match status" value="1"/>
</dbReference>
<comment type="caution">
    <text evidence="4">The sequence shown here is derived from an EMBL/GenBank/DDBJ whole genome shotgun (WGS) entry which is preliminary data.</text>
</comment>
<evidence type="ECO:0000259" key="3">
    <source>
        <dbReference type="SMART" id="SM01008"/>
    </source>
</evidence>
<evidence type="ECO:0000256" key="1">
    <source>
        <dbReference type="ARBA" id="ARBA00022505"/>
    </source>
</evidence>
<dbReference type="Gene3D" id="3.30.365.10">
    <property type="entry name" value="Aldehyde oxidase/xanthine dehydrogenase, molybdopterin binding domain"/>
    <property type="match status" value="4"/>
</dbReference>
<dbReference type="Pfam" id="PF20256">
    <property type="entry name" value="MoCoBD_2"/>
    <property type="match status" value="1"/>
</dbReference>
<dbReference type="InterPro" id="IPR046867">
    <property type="entry name" value="AldOxase/xan_DH_MoCoBD2"/>
</dbReference>
<dbReference type="OrthoDB" id="8428274at2"/>
<dbReference type="InterPro" id="IPR036856">
    <property type="entry name" value="Ald_Oxase/Xan_DH_a/b_sf"/>
</dbReference>
<keyword evidence="1" id="KW-0500">Molybdenum</keyword>
<dbReference type="RefSeq" id="WP_068730548.1">
    <property type="nucleotide sequence ID" value="NZ_LVYV01000002.1"/>
</dbReference>
<proteinExistence type="predicted"/>
<evidence type="ECO:0000313" key="5">
    <source>
        <dbReference type="Proteomes" id="UP000076574"/>
    </source>
</evidence>
<name>A0A164AF91_9BRAD</name>
<evidence type="ECO:0000256" key="2">
    <source>
        <dbReference type="ARBA" id="ARBA00023002"/>
    </source>
</evidence>
<keyword evidence="2" id="KW-0560">Oxidoreductase</keyword>
<dbReference type="STRING" id="943830.A4A58_20410"/>
<dbReference type="SUPFAM" id="SSF54665">
    <property type="entry name" value="CO dehydrogenase molybdoprotein N-domain-like"/>
    <property type="match status" value="1"/>
</dbReference>
<dbReference type="PANTHER" id="PTHR11908:SF132">
    <property type="entry name" value="ALDEHYDE OXIDASE 1-RELATED"/>
    <property type="match status" value="1"/>
</dbReference>
<dbReference type="Pfam" id="PF02738">
    <property type="entry name" value="MoCoBD_1"/>
    <property type="match status" value="1"/>
</dbReference>
<dbReference type="InterPro" id="IPR037165">
    <property type="entry name" value="AldOxase/xan_DH_Mopterin-bd_sf"/>
</dbReference>
<dbReference type="InterPro" id="IPR016208">
    <property type="entry name" value="Ald_Oxase/xanthine_DH-like"/>
</dbReference>
<dbReference type="GO" id="GO:0005506">
    <property type="term" value="F:iron ion binding"/>
    <property type="evidence" value="ECO:0007669"/>
    <property type="project" value="InterPro"/>
</dbReference>
<feature type="domain" description="Aldehyde oxidase/xanthine dehydrogenase a/b hammerhead" evidence="3">
    <location>
        <begin position="27"/>
        <end position="132"/>
    </location>
</feature>
<evidence type="ECO:0000313" key="4">
    <source>
        <dbReference type="EMBL" id="KZD24717.1"/>
    </source>
</evidence>
<dbReference type="EMBL" id="LVYV01000002">
    <property type="protein sequence ID" value="KZD24717.1"/>
    <property type="molecule type" value="Genomic_DNA"/>
</dbReference>
<gene>
    <name evidence="4" type="ORF">A4A58_20410</name>
</gene>
<dbReference type="InterPro" id="IPR000674">
    <property type="entry name" value="Ald_Oxase/Xan_DH_a/b"/>
</dbReference>
<keyword evidence="5" id="KW-1185">Reference proteome</keyword>
<dbReference type="PANTHER" id="PTHR11908">
    <property type="entry name" value="XANTHINE DEHYDROGENASE"/>
    <property type="match status" value="1"/>
</dbReference>
<protein>
    <recommendedName>
        <fullName evidence="3">Aldehyde oxidase/xanthine dehydrogenase a/b hammerhead domain-containing protein</fullName>
    </recommendedName>
</protein>
<dbReference type="Proteomes" id="UP000076574">
    <property type="component" value="Unassembled WGS sequence"/>
</dbReference>
<dbReference type="InterPro" id="IPR008274">
    <property type="entry name" value="AldOxase/xan_DH_MoCoBD1"/>
</dbReference>
<dbReference type="Gene3D" id="3.90.1170.50">
    <property type="entry name" value="Aldehyde oxidase/xanthine dehydrogenase, a/b hammerhead"/>
    <property type="match status" value="1"/>
</dbReference>
<organism evidence="4 5">
    <name type="scientific">Tardiphaga robiniae</name>
    <dbReference type="NCBI Taxonomy" id="943830"/>
    <lineage>
        <taxon>Bacteria</taxon>
        <taxon>Pseudomonadati</taxon>
        <taxon>Pseudomonadota</taxon>
        <taxon>Alphaproteobacteria</taxon>
        <taxon>Hyphomicrobiales</taxon>
        <taxon>Nitrobacteraceae</taxon>
        <taxon>Tardiphaga</taxon>
    </lineage>
</organism>
<dbReference type="SUPFAM" id="SSF56003">
    <property type="entry name" value="Molybdenum cofactor-binding domain"/>
    <property type="match status" value="1"/>
</dbReference>
<sequence length="784" mass="83953">MTVHTKGSGTTWVGRSIRRLEDPALVTGRGRFTADMPATHWVRFVRSGVAAGTIKNITAPEGASIVTAKDLAKLKPIRPMLSKFNYVAVGQPILADGVVRFTGESIAAVYAPSKDQAEDIADQIEVEISEGAPLIDAMDALAGDAPLVHADTKHNVIVEGRIATPGFEDVWKTAHKVLHVEARSHRQNATPMEARAGHAAYDGSTGRVTLTCTTQMPHLTRTAVCDILGIPESDLRVVAPDVGGGFGQKMSLAPEYVLLVWLARKLRSSVAWTEDRRENLIASFHSRDQHVQLEGAFDKSGKLLALRGDIVANIGAYSCFPTTCGVEPLMALAELPGPYDVRAYDCRSRGVMTNTCPMAPYRGVSRPVITFVLERLMDKAAAAFGIEPTELRRRNLIDKFPYTSATGLVFDDGSYKETMEMAIKAIDLDAFRKRQKTARDAGRYLGIGFATFSERTGYGSPAFAARGMEITPGFETVYLTIDPSGFVEARIGSSPHGQGLRTSLAQIIADEIGIDPEFIKVVHGDTDRSPYGWGTFASRSLVLSGGASLLAAQKIRAKLLKMASHFLEAAPEDITLQSGSAHVIGTDRSVTIASMARAAYHQTHIFKGEIEPGLTETGTYDPSGTFSNACHVAIVEVDIETGRVEMEKFLVAEDAGLIINPMIADGQVHGGVAQGIGNALLEEIIYDETGNILTSTLADFLPPTTREIPEIELHHVETLTGNSITKAKGLGEGGAIGAPAAVISAINDALSPFGISIDEMPATPQRIRAALRSSGKLPSNGKTA</sequence>
<dbReference type="Pfam" id="PF01315">
    <property type="entry name" value="Ald_Xan_dh_C"/>
    <property type="match status" value="1"/>
</dbReference>
<dbReference type="AlphaFoldDB" id="A0A164AF91"/>